<reference evidence="1 2" key="1">
    <citation type="journal article" date="2022" name="DNA Res.">
        <title>Chromosomal-level genome assembly of the orchid tree Bauhinia variegata (Leguminosae; Cercidoideae) supports the allotetraploid origin hypothesis of Bauhinia.</title>
        <authorList>
            <person name="Zhong Y."/>
            <person name="Chen Y."/>
            <person name="Zheng D."/>
            <person name="Pang J."/>
            <person name="Liu Y."/>
            <person name="Luo S."/>
            <person name="Meng S."/>
            <person name="Qian L."/>
            <person name="Wei D."/>
            <person name="Dai S."/>
            <person name="Zhou R."/>
        </authorList>
    </citation>
    <scope>NUCLEOTIDE SEQUENCE [LARGE SCALE GENOMIC DNA]</scope>
    <source>
        <strain evidence="1">BV-YZ2020</strain>
    </source>
</reference>
<name>A0ACB9KUK3_BAUVA</name>
<evidence type="ECO:0000313" key="2">
    <source>
        <dbReference type="Proteomes" id="UP000828941"/>
    </source>
</evidence>
<keyword evidence="2" id="KW-1185">Reference proteome</keyword>
<protein>
    <submittedName>
        <fullName evidence="1">Uncharacterized protein</fullName>
    </submittedName>
</protein>
<sequence length="134" mass="13428">MKDTTEAPTKDPTADKLAAAPLAGPGAAAGDAAPGASVAASAALMEAAATRTTHATFFISMQQTTRSVKMAHLSFSAARILMAAMAVALFCVTKTVAQDPDIAPTPPLEAGAGFALHVSGVALLVSSLVSFMLQ</sequence>
<proteinExistence type="predicted"/>
<comment type="caution">
    <text evidence="1">The sequence shown here is derived from an EMBL/GenBank/DDBJ whole genome shotgun (WGS) entry which is preliminary data.</text>
</comment>
<dbReference type="EMBL" id="CM039438">
    <property type="protein sequence ID" value="KAI4300748.1"/>
    <property type="molecule type" value="Genomic_DNA"/>
</dbReference>
<accession>A0ACB9KUK3</accession>
<gene>
    <name evidence="1" type="ORF">L6164_034088</name>
</gene>
<dbReference type="Proteomes" id="UP000828941">
    <property type="component" value="Chromosome 13"/>
</dbReference>
<organism evidence="1 2">
    <name type="scientific">Bauhinia variegata</name>
    <name type="common">Purple orchid tree</name>
    <name type="synonym">Phanera variegata</name>
    <dbReference type="NCBI Taxonomy" id="167791"/>
    <lineage>
        <taxon>Eukaryota</taxon>
        <taxon>Viridiplantae</taxon>
        <taxon>Streptophyta</taxon>
        <taxon>Embryophyta</taxon>
        <taxon>Tracheophyta</taxon>
        <taxon>Spermatophyta</taxon>
        <taxon>Magnoliopsida</taxon>
        <taxon>eudicotyledons</taxon>
        <taxon>Gunneridae</taxon>
        <taxon>Pentapetalae</taxon>
        <taxon>rosids</taxon>
        <taxon>fabids</taxon>
        <taxon>Fabales</taxon>
        <taxon>Fabaceae</taxon>
        <taxon>Cercidoideae</taxon>
        <taxon>Cercideae</taxon>
        <taxon>Bauhiniinae</taxon>
        <taxon>Bauhinia</taxon>
    </lineage>
</organism>
<evidence type="ECO:0000313" key="1">
    <source>
        <dbReference type="EMBL" id="KAI4300748.1"/>
    </source>
</evidence>